<feature type="compositionally biased region" description="Basic and acidic residues" evidence="1">
    <location>
        <begin position="553"/>
        <end position="576"/>
    </location>
</feature>
<evidence type="ECO:0000313" key="5">
    <source>
        <dbReference type="Proteomes" id="UP000256845"/>
    </source>
</evidence>
<keyword evidence="5" id="KW-1185">Reference proteome</keyword>
<dbReference type="PROSITE" id="PS51257">
    <property type="entry name" value="PROKAR_LIPOPROTEIN"/>
    <property type="match status" value="1"/>
</dbReference>
<evidence type="ECO:0000256" key="1">
    <source>
        <dbReference type="SAM" id="MobiDB-lite"/>
    </source>
</evidence>
<dbReference type="Proteomes" id="UP000256845">
    <property type="component" value="Unassembled WGS sequence"/>
</dbReference>
<proteinExistence type="predicted"/>
<dbReference type="Pfam" id="PF00656">
    <property type="entry name" value="Peptidase_C14"/>
    <property type="match status" value="1"/>
</dbReference>
<feature type="chain" id="PRO_5017731688" evidence="2">
    <location>
        <begin position="22"/>
        <end position="877"/>
    </location>
</feature>
<accession>A0A3D9HN18</accession>
<dbReference type="AlphaFoldDB" id="A0A3D9HN18"/>
<reference evidence="4 5" key="1">
    <citation type="submission" date="2018-07" db="EMBL/GenBank/DDBJ databases">
        <title>Genomic Encyclopedia of Type Strains, Phase III (KMG-III): the genomes of soil and plant-associated and newly described type strains.</title>
        <authorList>
            <person name="Whitman W."/>
        </authorList>
    </citation>
    <scope>NUCLEOTIDE SEQUENCE [LARGE SCALE GENOMIC DNA]</scope>
    <source>
        <strain evidence="4 5">CECT 8488</strain>
    </source>
</reference>
<feature type="domain" description="Peptidase C14 caspase" evidence="3">
    <location>
        <begin position="609"/>
        <end position="849"/>
    </location>
</feature>
<name>A0A3D9HN18_9PROT</name>
<dbReference type="InterPro" id="IPR011600">
    <property type="entry name" value="Pept_C14_caspase"/>
</dbReference>
<feature type="region of interest" description="Disordered" evidence="1">
    <location>
        <begin position="550"/>
        <end position="576"/>
    </location>
</feature>
<dbReference type="OrthoDB" id="7313965at2"/>
<keyword evidence="2" id="KW-0732">Signal</keyword>
<evidence type="ECO:0000313" key="4">
    <source>
        <dbReference type="EMBL" id="RED50884.1"/>
    </source>
</evidence>
<dbReference type="Gene3D" id="3.40.50.1460">
    <property type="match status" value="1"/>
</dbReference>
<dbReference type="GO" id="GO:0004197">
    <property type="term" value="F:cysteine-type endopeptidase activity"/>
    <property type="evidence" value="ECO:0007669"/>
    <property type="project" value="InterPro"/>
</dbReference>
<feature type="signal peptide" evidence="2">
    <location>
        <begin position="1"/>
        <end position="21"/>
    </location>
</feature>
<sequence>MGIRRKRLAAALLASSLLVSACSSQPMDSAGQDFYRAFSARNWHQASEIYNLNQDYFSDEEEEFESTMDLVARGLNHEFVPKLEQSKKKIAKIQWPETRDRWGTVGDSLAQARALLAQYNEHEILKIERYRAYSVDRLQETLFEIESKIATSAPAHFSAFDHFGSQSFFEIYPVALDRSRFMTRHYPVLRDEVERANLVQLDRFLNNYRVGQELTGLAAEHAQGRYVEALTHRYTGGSNPDLLDSWSVLQQAQAKGIETKQEAMGRFVVVEIPSRPRLGEPGIAFPVTLEDDMAFEIRQASLEKALQDPVGAQADYLILVDLAASATLLKKGGTSKIPSRYYSHSTYLTNPKYTAAQAEFQEAQRALQQANANRSRRSGQNGGFGTGSADAWAAVIGEILTTAAGSSEVAAAEERLERAQEELNRIPPQIEHKQYQEYHVSRVSFSGSKSYQFNYYVLDRKSGKYVRGSLNRTLEQDFVRLEGLKPSDPYAEKLQEGTVDEDYLQRWRDKAVTVKMSDIVEDYKLRRSRAGRLPVLAMVQQDLYDQRNMSLRQSRERKVAATRRPDDKFGVSQEAGDKARPITGEITEVGFGRVADYKFPEGRTNSNAFAIVIGVRNYDDRDIPPVDYALNDADAVRQYLIKTRGFPAENIVMLENPTQSALMAQFGSENNHKGKLYDTVREEGIREVFVFFSGHGIPREGGTGVLMPRDGDPLKPEFTGYGLDTLIQNLNRLPDVRVTLAVDSCFSGVSAGGSLIRQASPVFLSSQATRRGLDNGVVFTAADGSEIASWDSSVRLGLFTRHLLEGLIGKADQFGDKSGTVEVYEMDRYLREAVGKDANRRFSRRQTPQTLGDPDLTINEITDVKVTSIDQIMGLAD</sequence>
<gene>
    <name evidence="4" type="ORF">DFP90_104156</name>
</gene>
<evidence type="ECO:0000256" key="2">
    <source>
        <dbReference type="SAM" id="SignalP"/>
    </source>
</evidence>
<comment type="caution">
    <text evidence="4">The sequence shown here is derived from an EMBL/GenBank/DDBJ whole genome shotgun (WGS) entry which is preliminary data.</text>
</comment>
<dbReference type="EMBL" id="QRDW01000004">
    <property type="protein sequence ID" value="RED50884.1"/>
    <property type="molecule type" value="Genomic_DNA"/>
</dbReference>
<organism evidence="4 5">
    <name type="scientific">Aestuariispira insulae</name>
    <dbReference type="NCBI Taxonomy" id="1461337"/>
    <lineage>
        <taxon>Bacteria</taxon>
        <taxon>Pseudomonadati</taxon>
        <taxon>Pseudomonadota</taxon>
        <taxon>Alphaproteobacteria</taxon>
        <taxon>Rhodospirillales</taxon>
        <taxon>Kiloniellaceae</taxon>
        <taxon>Aestuariispira</taxon>
    </lineage>
</organism>
<evidence type="ECO:0000259" key="3">
    <source>
        <dbReference type="Pfam" id="PF00656"/>
    </source>
</evidence>
<dbReference type="RefSeq" id="WP_115936677.1">
    <property type="nucleotide sequence ID" value="NZ_QRDW01000004.1"/>
</dbReference>
<protein>
    <submittedName>
        <fullName evidence="4">Caspase domain-containing protein</fullName>
    </submittedName>
</protein>
<dbReference type="GO" id="GO:0006508">
    <property type="term" value="P:proteolysis"/>
    <property type="evidence" value="ECO:0007669"/>
    <property type="project" value="InterPro"/>
</dbReference>